<keyword evidence="2" id="KW-0614">Plasmid</keyword>
<dbReference type="KEGG" id="vbr:A6E01_19135"/>
<dbReference type="EMBL" id="CP016179">
    <property type="protein sequence ID" value="ANO35329.1"/>
    <property type="molecule type" value="Genomic_DNA"/>
</dbReference>
<dbReference type="RefSeq" id="WP_065211091.1">
    <property type="nucleotide sequence ID" value="NZ_CP016179.1"/>
</dbReference>
<feature type="chain" id="PRO_5043032350" evidence="1">
    <location>
        <begin position="27"/>
        <end position="472"/>
    </location>
</feature>
<evidence type="ECO:0000313" key="2">
    <source>
        <dbReference type="EMBL" id="ANO35329.1"/>
    </source>
</evidence>
<geneLocation type="plasmid" evidence="2 3">
    <name>unnamed1</name>
</geneLocation>
<evidence type="ECO:0000256" key="1">
    <source>
        <dbReference type="SAM" id="SignalP"/>
    </source>
</evidence>
<proteinExistence type="predicted"/>
<keyword evidence="1" id="KW-0732">Signal</keyword>
<gene>
    <name evidence="2" type="ORF">A6E01_19135</name>
</gene>
<name>A0AAN1CUK1_9VIBR</name>
<evidence type="ECO:0000313" key="3">
    <source>
        <dbReference type="Proteomes" id="UP000092018"/>
    </source>
</evidence>
<accession>A0AAN1CUK1</accession>
<dbReference type="Proteomes" id="UP000092018">
    <property type="component" value="Plasmid unnamed1"/>
</dbReference>
<reference evidence="2 3" key="1">
    <citation type="submission" date="2016-06" db="EMBL/GenBank/DDBJ databases">
        <title>Adaptive Radiation by Waves of Gene Transfer Leads to Fine-Scale Resource Partitioning in Marine Microbes.</title>
        <authorList>
            <person name="Hehemann J.-H."/>
            <person name="Arevalo P."/>
            <person name="Datta M.S."/>
            <person name="Yu X."/>
            <person name="Corzett C."/>
            <person name="Henschel A."/>
            <person name="Preheim S.P."/>
            <person name="Timberlake S."/>
            <person name="Alm E.J."/>
            <person name="Polz M.F."/>
        </authorList>
    </citation>
    <scope>NUCLEOTIDE SEQUENCE [LARGE SCALE GENOMIC DNA]</scope>
    <source>
        <strain evidence="2 3">FF50</strain>
        <plasmid evidence="2 3">unnamed1</plasmid>
    </source>
</reference>
<organism evidence="2 3">
    <name type="scientific">Vibrio breoganii</name>
    <dbReference type="NCBI Taxonomy" id="553239"/>
    <lineage>
        <taxon>Bacteria</taxon>
        <taxon>Pseudomonadati</taxon>
        <taxon>Pseudomonadota</taxon>
        <taxon>Gammaproteobacteria</taxon>
        <taxon>Vibrionales</taxon>
        <taxon>Vibrionaceae</taxon>
        <taxon>Vibrio</taxon>
    </lineage>
</organism>
<sequence>MFKVKKKLVLVALLSGIGAVSTAANATILSAAERAQLQLEFTAATQTSGSDYVYTPDRASFTIIGGRVSGLDRCNGDPKFTITNAFTDGTFKRMWDNAQAAISGLASDLPAYLVALYLEKSNPHLMGLLKNGMDLGMEDYLSGIASCEAIGNAITDSYPNDVNEWARQERFERFISNSTCVPDSDGQIDSDECYSNTAPRGYSKSVEDILREGREQAGKLGINWFGGKAGGESTDDIIVVSDSMRIGQCLMRGISVPRCKRMTPEEVSAEGDVPNQTDLEKWLNRDGKETMHAARVILGEQYLKICDGCENFNEMGVGSEEYLKMHHKVVFETLMQLYHRAPSQLTDEQYKSVSAVGVIDVTYEYFEALKSLESDKDMQELYMSGLAYDVSYHRTIAQMGLIRQSLMVTQLHDASQPDGGHMSEKIQYFIDILDYERTRLIENAQGRGYSPFKYSRMLLDVLGPKSVSLLGK</sequence>
<protein>
    <submittedName>
        <fullName evidence="2">Uncharacterized protein</fullName>
    </submittedName>
</protein>
<dbReference type="AlphaFoldDB" id="A0AAN1CUK1"/>
<feature type="signal peptide" evidence="1">
    <location>
        <begin position="1"/>
        <end position="26"/>
    </location>
</feature>